<name>A0A1G8PPF4_9NOCA</name>
<sequence>MIRTITAIGAATILVLGGAGVAQGGDILREACTSSPDPYYGGTTNDTEDDDPYYGGTTNDTEDDDPDYSGTSNSSVKILVDDPCP</sequence>
<organism evidence="3 4">
    <name type="scientific">Rhodococcus triatomae</name>
    <dbReference type="NCBI Taxonomy" id="300028"/>
    <lineage>
        <taxon>Bacteria</taxon>
        <taxon>Bacillati</taxon>
        <taxon>Actinomycetota</taxon>
        <taxon>Actinomycetes</taxon>
        <taxon>Mycobacteriales</taxon>
        <taxon>Nocardiaceae</taxon>
        <taxon>Rhodococcus</taxon>
    </lineage>
</organism>
<dbReference type="AlphaFoldDB" id="A0A1G8PPF4"/>
<feature type="chain" id="PRO_5043926788" evidence="2">
    <location>
        <begin position="25"/>
        <end position="85"/>
    </location>
</feature>
<protein>
    <submittedName>
        <fullName evidence="3">Uncharacterized protein</fullName>
    </submittedName>
</protein>
<gene>
    <name evidence="3" type="ORF">SAMN05444695_11396</name>
</gene>
<evidence type="ECO:0000313" key="3">
    <source>
        <dbReference type="EMBL" id="SDI94272.1"/>
    </source>
</evidence>
<evidence type="ECO:0000256" key="2">
    <source>
        <dbReference type="SAM" id="SignalP"/>
    </source>
</evidence>
<keyword evidence="2" id="KW-0732">Signal</keyword>
<evidence type="ECO:0000313" key="4">
    <source>
        <dbReference type="Proteomes" id="UP000183263"/>
    </source>
</evidence>
<feature type="region of interest" description="Disordered" evidence="1">
    <location>
        <begin position="33"/>
        <end position="85"/>
    </location>
</feature>
<evidence type="ECO:0000256" key="1">
    <source>
        <dbReference type="SAM" id="MobiDB-lite"/>
    </source>
</evidence>
<feature type="signal peptide" evidence="2">
    <location>
        <begin position="1"/>
        <end position="24"/>
    </location>
</feature>
<dbReference type="EMBL" id="FNDN01000013">
    <property type="protein sequence ID" value="SDI94272.1"/>
    <property type="molecule type" value="Genomic_DNA"/>
</dbReference>
<dbReference type="Proteomes" id="UP000183263">
    <property type="component" value="Unassembled WGS sequence"/>
</dbReference>
<reference evidence="3 4" key="1">
    <citation type="submission" date="2016-10" db="EMBL/GenBank/DDBJ databases">
        <authorList>
            <person name="de Groot N.N."/>
        </authorList>
    </citation>
    <scope>NUCLEOTIDE SEQUENCE [LARGE SCALE GENOMIC DNA]</scope>
    <source>
        <strain evidence="3 4">DSM 44892</strain>
    </source>
</reference>
<proteinExistence type="predicted"/>
<dbReference type="RefSeq" id="WP_072739461.1">
    <property type="nucleotide sequence ID" value="NZ_CP048813.1"/>
</dbReference>
<keyword evidence="4" id="KW-1185">Reference proteome</keyword>
<accession>A0A1G8PPF4</accession>